<dbReference type="InterPro" id="IPR015422">
    <property type="entry name" value="PyrdxlP-dep_Trfase_small"/>
</dbReference>
<dbReference type="Gene3D" id="3.40.640.10">
    <property type="entry name" value="Type I PLP-dependent aspartate aminotransferase-like (Major domain)"/>
    <property type="match status" value="1"/>
</dbReference>
<keyword evidence="4" id="KW-1185">Reference proteome</keyword>
<dbReference type="PIRSF" id="PIRSF000521">
    <property type="entry name" value="Transaminase_4ab_Lys_Orn"/>
    <property type="match status" value="1"/>
</dbReference>
<proteinExistence type="inferred from homology"/>
<dbReference type="GO" id="GO:0030170">
    <property type="term" value="F:pyridoxal phosphate binding"/>
    <property type="evidence" value="ECO:0007669"/>
    <property type="project" value="InterPro"/>
</dbReference>
<dbReference type="Pfam" id="PF00202">
    <property type="entry name" value="Aminotran_3"/>
    <property type="match status" value="2"/>
</dbReference>
<dbReference type="Gene3D" id="3.90.1150.10">
    <property type="entry name" value="Aspartate Aminotransferase, domain 1"/>
    <property type="match status" value="1"/>
</dbReference>
<evidence type="ECO:0000313" key="4">
    <source>
        <dbReference type="Proteomes" id="UP000887561"/>
    </source>
</evidence>
<protein>
    <submittedName>
        <fullName evidence="5">Alanine-glyoxylate aminotransferase</fullName>
    </submittedName>
</protein>
<dbReference type="GO" id="GO:0005739">
    <property type="term" value="C:mitochondrion"/>
    <property type="evidence" value="ECO:0007669"/>
    <property type="project" value="TreeGrafter"/>
</dbReference>
<evidence type="ECO:0000313" key="5">
    <source>
        <dbReference type="WBParaSite" id="scaffold626_cov214.g1449"/>
    </source>
</evidence>
<dbReference type="PANTHER" id="PTHR45688:SF13">
    <property type="entry name" value="ALANINE--GLYOXYLATE AMINOTRANSFERASE 2-LIKE"/>
    <property type="match status" value="1"/>
</dbReference>
<name>A0A915N1F9_MELJA</name>
<evidence type="ECO:0000256" key="1">
    <source>
        <dbReference type="ARBA" id="ARBA00008954"/>
    </source>
</evidence>
<dbReference type="InterPro" id="IPR015424">
    <property type="entry name" value="PyrdxlP-dep_Trfase"/>
</dbReference>
<dbReference type="GO" id="GO:0008483">
    <property type="term" value="F:transaminase activity"/>
    <property type="evidence" value="ECO:0007669"/>
    <property type="project" value="InterPro"/>
</dbReference>
<dbReference type="InterPro" id="IPR015421">
    <property type="entry name" value="PyrdxlP-dep_Trfase_major"/>
</dbReference>
<accession>A0A915N1F9</accession>
<comment type="similarity">
    <text evidence="1 3">Belongs to the class-III pyridoxal-phosphate-dependent aminotransferase family.</text>
</comment>
<reference evidence="5" key="1">
    <citation type="submission" date="2022-11" db="UniProtKB">
        <authorList>
            <consortium name="WormBaseParasite"/>
        </authorList>
    </citation>
    <scope>IDENTIFICATION</scope>
</reference>
<dbReference type="AlphaFoldDB" id="A0A915N1F9"/>
<dbReference type="InterPro" id="IPR005814">
    <property type="entry name" value="Aminotrans_3"/>
</dbReference>
<evidence type="ECO:0000256" key="3">
    <source>
        <dbReference type="RuleBase" id="RU003560"/>
    </source>
</evidence>
<dbReference type="SUPFAM" id="SSF53383">
    <property type="entry name" value="PLP-dependent transferases"/>
    <property type="match status" value="1"/>
</dbReference>
<evidence type="ECO:0000256" key="2">
    <source>
        <dbReference type="ARBA" id="ARBA00022898"/>
    </source>
</evidence>
<organism evidence="4 5">
    <name type="scientific">Meloidogyne javanica</name>
    <name type="common">Root-knot nematode worm</name>
    <dbReference type="NCBI Taxonomy" id="6303"/>
    <lineage>
        <taxon>Eukaryota</taxon>
        <taxon>Metazoa</taxon>
        <taxon>Ecdysozoa</taxon>
        <taxon>Nematoda</taxon>
        <taxon>Chromadorea</taxon>
        <taxon>Rhabditida</taxon>
        <taxon>Tylenchina</taxon>
        <taxon>Tylenchomorpha</taxon>
        <taxon>Tylenchoidea</taxon>
        <taxon>Meloidogynidae</taxon>
        <taxon>Meloidogyninae</taxon>
        <taxon>Meloidogyne</taxon>
        <taxon>Meloidogyne incognita group</taxon>
    </lineage>
</organism>
<dbReference type="PANTHER" id="PTHR45688">
    <property type="match status" value="1"/>
</dbReference>
<dbReference type="Proteomes" id="UP000887561">
    <property type="component" value="Unplaced"/>
</dbReference>
<dbReference type="WBParaSite" id="scaffold626_cov214.g1449">
    <property type="protein sequence ID" value="scaffold626_cov214.g1449"/>
    <property type="gene ID" value="scaffold626_cov214.g1449"/>
</dbReference>
<keyword evidence="2 3" id="KW-0663">Pyridoxal phosphate</keyword>
<sequence length="340" mass="37277">MNAVVYGYLNIDGSITDENQPKINVGHCHPHVVQAIATQSSLSTCNIRFVSPILGECSKALINTLHPSLNTIFYCNSGSEANDLALQLARDWTGGNDAIVLENAYHGHITTAAQLSPYKSEHGANIKRPEWVHIAPTPDVYRGKYRLSDEELNSPDALKDAGELYSKDIFVLLEELNKNGRKLAAFFAEALQSCGGQIIPPPGYFQSVAKEIHDNGGLMIVDEVQTGFGRVGDTFWAHQLFGHGEEGGREGYGGNPVSCAASLAVLQVIEKEHLLQHSKQMGILFKQKLEILKSKYFCIGDIRGVGMFWGLDLVKCRKTREPATNLAGKLVKEIILDFGI</sequence>